<dbReference type="Proteomes" id="UP000017127">
    <property type="component" value="Unassembled WGS sequence"/>
</dbReference>
<proteinExistence type="predicted"/>
<reference evidence="1 2" key="1">
    <citation type="journal article" date="2013" name="Front. Microbiol.">
        <title>Comparative genomic analyses of the cyanobacterium, Lyngbya aestuarii BL J, a powerful hydrogen producer.</title>
        <authorList>
            <person name="Kothari A."/>
            <person name="Vaughn M."/>
            <person name="Garcia-Pichel F."/>
        </authorList>
    </citation>
    <scope>NUCLEOTIDE SEQUENCE [LARGE SCALE GENOMIC DNA]</scope>
    <source>
        <strain evidence="1 2">BL J</strain>
    </source>
</reference>
<name>U7QRK1_9CYAN</name>
<dbReference type="AlphaFoldDB" id="U7QRK1"/>
<dbReference type="EMBL" id="AUZM01000002">
    <property type="protein sequence ID" value="ERT09755.1"/>
    <property type="molecule type" value="Genomic_DNA"/>
</dbReference>
<organism evidence="1 2">
    <name type="scientific">Lyngbya aestuarii BL J</name>
    <dbReference type="NCBI Taxonomy" id="1348334"/>
    <lineage>
        <taxon>Bacteria</taxon>
        <taxon>Bacillati</taxon>
        <taxon>Cyanobacteriota</taxon>
        <taxon>Cyanophyceae</taxon>
        <taxon>Oscillatoriophycideae</taxon>
        <taxon>Oscillatoriales</taxon>
        <taxon>Microcoleaceae</taxon>
        <taxon>Lyngbya</taxon>
    </lineage>
</organism>
<keyword evidence="2" id="KW-1185">Reference proteome</keyword>
<gene>
    <name evidence="1" type="ORF">M595_0286</name>
</gene>
<evidence type="ECO:0000313" key="2">
    <source>
        <dbReference type="Proteomes" id="UP000017127"/>
    </source>
</evidence>
<protein>
    <submittedName>
        <fullName evidence="1">Uncharacterized protein</fullName>
    </submittedName>
</protein>
<sequence>MVLAQANLHGKIGDEKIEYRFAIDTGHVENTDKPNCVSYQFPIPPDLEKAGYIVHKLKLDKSSRVGNCYVNYTIANNTITLKAVAKAVRDASGFFYKKGGRLKGTVNIIFQRINPETEEIEYKFNIDTGHVENTDISNHVSYIFPIKFHLFKQSYIVSQFNFVESFRVGNCNIHPTVENKAIKIEAVAQAVKDASRLFYKKGGKLQGTVSVTLKKTEYIPADYNNFASENSKNCYYIYVDKGDKIMNNTGDTYHIGQAGAAGRNARSDNNTFHNYAPEEKQSLTEAAEEIQKLLDQLSQTYSPEEAEQEAAKDLANRAKKDPSFKEKLKTWSKSLLNKGSETAVTEVVKEGVKRVIPLAITMLV</sequence>
<accession>U7QRK1</accession>
<dbReference type="OrthoDB" id="516320at2"/>
<comment type="caution">
    <text evidence="1">The sequence shown here is derived from an EMBL/GenBank/DDBJ whole genome shotgun (WGS) entry which is preliminary data.</text>
</comment>
<dbReference type="RefSeq" id="WP_023064252.1">
    <property type="nucleotide sequence ID" value="NZ_AUZM01000002.1"/>
</dbReference>
<evidence type="ECO:0000313" key="1">
    <source>
        <dbReference type="EMBL" id="ERT09755.1"/>
    </source>
</evidence>